<protein>
    <submittedName>
        <fullName evidence="1">Uncharacterized protein</fullName>
    </submittedName>
</protein>
<proteinExistence type="predicted"/>
<dbReference type="STRING" id="553466.SAMN04487950_1290"/>
<accession>A0A1I4CRN8</accession>
<reference evidence="2" key="1">
    <citation type="submission" date="2016-10" db="EMBL/GenBank/DDBJ databases">
        <authorList>
            <person name="Varghese N."/>
            <person name="Submissions S."/>
        </authorList>
    </citation>
    <scope>NUCLEOTIDE SEQUENCE [LARGE SCALE GENOMIC DNA]</scope>
    <source>
        <strain evidence="2">CGMCC 1.7738</strain>
    </source>
</reference>
<organism evidence="1 2">
    <name type="scientific">Halogranum rubrum</name>
    <dbReference type="NCBI Taxonomy" id="553466"/>
    <lineage>
        <taxon>Archaea</taxon>
        <taxon>Methanobacteriati</taxon>
        <taxon>Methanobacteriota</taxon>
        <taxon>Stenosarchaea group</taxon>
        <taxon>Halobacteria</taxon>
        <taxon>Halobacteriales</taxon>
        <taxon>Haloferacaceae</taxon>
    </lineage>
</organism>
<dbReference type="AlphaFoldDB" id="A0A1I4CRN8"/>
<gene>
    <name evidence="1" type="ORF">SAMN04487950_1290</name>
</gene>
<dbReference type="RefSeq" id="WP_177197556.1">
    <property type="nucleotide sequence ID" value="NZ_FOTC01000001.1"/>
</dbReference>
<evidence type="ECO:0000313" key="2">
    <source>
        <dbReference type="Proteomes" id="UP000199607"/>
    </source>
</evidence>
<name>A0A1I4CRN8_9EURY</name>
<dbReference type="EMBL" id="FOTC01000001">
    <property type="protein sequence ID" value="SFK82601.1"/>
    <property type="molecule type" value="Genomic_DNA"/>
</dbReference>
<sequence length="112" mass="12385">MISIPITDRFREAASEWGDDRLMSDADALKAKAEQTLVEIEHLASGANEVTFDVDTEEGVIYHEPSDGLARLLAAQSAESGVDETTVMQFYVDLFSRAFLDSDVQRPPSNFD</sequence>
<keyword evidence="2" id="KW-1185">Reference proteome</keyword>
<dbReference type="Proteomes" id="UP000199607">
    <property type="component" value="Unassembled WGS sequence"/>
</dbReference>
<evidence type="ECO:0000313" key="1">
    <source>
        <dbReference type="EMBL" id="SFK82601.1"/>
    </source>
</evidence>